<keyword evidence="5" id="KW-0812">Transmembrane</keyword>
<dbReference type="InterPro" id="IPR002123">
    <property type="entry name" value="Plipid/glycerol_acylTrfase"/>
</dbReference>
<comment type="caution">
    <text evidence="7">The sequence shown here is derived from an EMBL/GenBank/DDBJ whole genome shotgun (WGS) entry which is preliminary data.</text>
</comment>
<evidence type="ECO:0000313" key="8">
    <source>
        <dbReference type="Proteomes" id="UP000031599"/>
    </source>
</evidence>
<evidence type="ECO:0000256" key="3">
    <source>
        <dbReference type="ARBA" id="ARBA00023315"/>
    </source>
</evidence>
<protein>
    <submittedName>
        <fullName evidence="7">Acyltransferase family protein</fullName>
    </submittedName>
</protein>
<name>A0A0C1ZW47_9BACT</name>
<feature type="transmembrane region" description="Helical" evidence="5">
    <location>
        <begin position="13"/>
        <end position="30"/>
    </location>
</feature>
<feature type="region of interest" description="Disordered" evidence="4">
    <location>
        <begin position="166"/>
        <end position="185"/>
    </location>
</feature>
<dbReference type="GO" id="GO:0003841">
    <property type="term" value="F:1-acylglycerol-3-phosphate O-acyltransferase activity"/>
    <property type="evidence" value="ECO:0007669"/>
    <property type="project" value="TreeGrafter"/>
</dbReference>
<dbReference type="Proteomes" id="UP000031599">
    <property type="component" value="Unassembled WGS sequence"/>
</dbReference>
<evidence type="ECO:0000256" key="4">
    <source>
        <dbReference type="SAM" id="MobiDB-lite"/>
    </source>
</evidence>
<dbReference type="PANTHER" id="PTHR10434:SF9">
    <property type="entry name" value="PHOSPHOLIPID_GLYCEROL ACYLTRANSFERASE DOMAIN-CONTAINING PROTEIN"/>
    <property type="match status" value="1"/>
</dbReference>
<feature type="compositionally biased region" description="Basic and acidic residues" evidence="4">
    <location>
        <begin position="169"/>
        <end position="185"/>
    </location>
</feature>
<keyword evidence="2 7" id="KW-0808">Transferase</keyword>
<gene>
    <name evidence="7" type="ORF">DB30_05797</name>
</gene>
<reference evidence="7 8" key="1">
    <citation type="submission" date="2014-12" db="EMBL/GenBank/DDBJ databases">
        <title>Genome assembly of Enhygromyxa salina DSM 15201.</title>
        <authorList>
            <person name="Sharma G."/>
            <person name="Subramanian S."/>
        </authorList>
    </citation>
    <scope>NUCLEOTIDE SEQUENCE [LARGE SCALE GENOMIC DNA]</scope>
    <source>
        <strain evidence="7 8">DSM 15201</strain>
    </source>
</reference>
<dbReference type="PANTHER" id="PTHR10434">
    <property type="entry name" value="1-ACYL-SN-GLYCEROL-3-PHOSPHATE ACYLTRANSFERASE"/>
    <property type="match status" value="1"/>
</dbReference>
<feature type="domain" description="Phospholipid/glycerol acyltransferase" evidence="6">
    <location>
        <begin position="1"/>
        <end position="110"/>
    </location>
</feature>
<organism evidence="7 8">
    <name type="scientific">Enhygromyxa salina</name>
    <dbReference type="NCBI Taxonomy" id="215803"/>
    <lineage>
        <taxon>Bacteria</taxon>
        <taxon>Pseudomonadati</taxon>
        <taxon>Myxococcota</taxon>
        <taxon>Polyangia</taxon>
        <taxon>Nannocystales</taxon>
        <taxon>Nannocystaceae</taxon>
        <taxon>Enhygromyxa</taxon>
    </lineage>
</organism>
<dbReference type="Pfam" id="PF01553">
    <property type="entry name" value="Acyltransferase"/>
    <property type="match status" value="1"/>
</dbReference>
<evidence type="ECO:0000256" key="1">
    <source>
        <dbReference type="ARBA" id="ARBA00005189"/>
    </source>
</evidence>
<dbReference type="SMART" id="SM00563">
    <property type="entry name" value="PlsC"/>
    <property type="match status" value="1"/>
</dbReference>
<proteinExistence type="predicted"/>
<evidence type="ECO:0000259" key="6">
    <source>
        <dbReference type="SMART" id="SM00563"/>
    </source>
</evidence>
<dbReference type="EMBL" id="JMCC02000058">
    <property type="protein sequence ID" value="KIG15253.1"/>
    <property type="molecule type" value="Genomic_DNA"/>
</dbReference>
<comment type="pathway">
    <text evidence="1">Lipid metabolism.</text>
</comment>
<accession>A0A0C1ZW47</accession>
<sequence>MIVAAPHTTWWDGFWMLAFAWVWGVDLAWMGKASLTRGPLGWLPKACGVIPVDRSAPQGLVGQIVEQFESRKSLLLAIPPEGTRGKRDYWKSGFYQIAVGAELPICLSYLDYGTREAGFGPMIEANEDVCATMDQVRAFYKTSWAKHPELFTLPLLREEQMSPVVPLKPRAEPADEPEVREAAQA</sequence>
<dbReference type="GO" id="GO:0006654">
    <property type="term" value="P:phosphatidic acid biosynthetic process"/>
    <property type="evidence" value="ECO:0007669"/>
    <property type="project" value="TreeGrafter"/>
</dbReference>
<dbReference type="SUPFAM" id="SSF69593">
    <property type="entry name" value="Glycerol-3-phosphate (1)-acyltransferase"/>
    <property type="match status" value="1"/>
</dbReference>
<keyword evidence="3 7" id="KW-0012">Acyltransferase</keyword>
<evidence type="ECO:0000256" key="5">
    <source>
        <dbReference type="SAM" id="Phobius"/>
    </source>
</evidence>
<keyword evidence="5" id="KW-0472">Membrane</keyword>
<evidence type="ECO:0000256" key="2">
    <source>
        <dbReference type="ARBA" id="ARBA00022679"/>
    </source>
</evidence>
<evidence type="ECO:0000313" key="7">
    <source>
        <dbReference type="EMBL" id="KIG15253.1"/>
    </source>
</evidence>
<dbReference type="AlphaFoldDB" id="A0A0C1ZW47"/>
<keyword evidence="5" id="KW-1133">Transmembrane helix</keyword>